<dbReference type="InterPro" id="IPR051839">
    <property type="entry name" value="RD_transcriptional_regulator"/>
</dbReference>
<organism evidence="2 3">
    <name type="scientific">Candidatus Ghiorseimicrobium undicola</name>
    <dbReference type="NCBI Taxonomy" id="1974746"/>
    <lineage>
        <taxon>Bacteria</taxon>
        <taxon>Pseudomonadati</taxon>
        <taxon>Candidatus Omnitrophota</taxon>
        <taxon>Candidatus Ghiorseimicrobium</taxon>
    </lineage>
</organism>
<accession>A0A2H0LVP6</accession>
<dbReference type="GO" id="GO:0004803">
    <property type="term" value="F:transposase activity"/>
    <property type="evidence" value="ECO:0007669"/>
    <property type="project" value="InterPro"/>
</dbReference>
<comment type="caution">
    <text evidence="2">The sequence shown here is derived from an EMBL/GenBank/DDBJ whole genome shotgun (WGS) entry which is preliminary data.</text>
</comment>
<dbReference type="EMBL" id="PCWA01000101">
    <property type="protein sequence ID" value="PIQ88493.1"/>
    <property type="molecule type" value="Genomic_DNA"/>
</dbReference>
<evidence type="ECO:0008006" key="4">
    <source>
        <dbReference type="Google" id="ProtNLM"/>
    </source>
</evidence>
<dbReference type="PANTHER" id="PTHR33215">
    <property type="entry name" value="PROTEIN DISTAL ANTENNA"/>
    <property type="match status" value="1"/>
</dbReference>
<evidence type="ECO:0000256" key="1">
    <source>
        <dbReference type="SAM" id="MobiDB-lite"/>
    </source>
</evidence>
<evidence type="ECO:0000313" key="3">
    <source>
        <dbReference type="Proteomes" id="UP000229641"/>
    </source>
</evidence>
<dbReference type="SUPFAM" id="SSF46689">
    <property type="entry name" value="Homeodomain-like"/>
    <property type="match status" value="1"/>
</dbReference>
<dbReference type="InterPro" id="IPR009057">
    <property type="entry name" value="Homeodomain-like_sf"/>
</dbReference>
<dbReference type="GO" id="GO:0003677">
    <property type="term" value="F:DNA binding"/>
    <property type="evidence" value="ECO:0007669"/>
    <property type="project" value="InterPro"/>
</dbReference>
<evidence type="ECO:0000313" key="2">
    <source>
        <dbReference type="EMBL" id="PIQ88493.1"/>
    </source>
</evidence>
<name>A0A2H0LVP6_9BACT</name>
<dbReference type="GO" id="GO:0006313">
    <property type="term" value="P:DNA transposition"/>
    <property type="evidence" value="ECO:0007669"/>
    <property type="project" value="InterPro"/>
</dbReference>
<sequence length="99" mass="11286">MKGPGRYTKEFKLEAIRLIDSGDKPISEIAMELGVKRTLLYRWRDQARKSGDSAFSGKAGRPKNDQLSEVSRLQKELKDVTEERDILKKAAAYFARGLR</sequence>
<dbReference type="PANTHER" id="PTHR33215:SF13">
    <property type="entry name" value="PROTEIN DISTAL ANTENNA"/>
    <property type="match status" value="1"/>
</dbReference>
<reference evidence="2 3" key="1">
    <citation type="submission" date="2017-09" db="EMBL/GenBank/DDBJ databases">
        <title>Depth-based differentiation of microbial function through sediment-hosted aquifers and enrichment of novel symbionts in the deep terrestrial subsurface.</title>
        <authorList>
            <person name="Probst A.J."/>
            <person name="Ladd B."/>
            <person name="Jarett J.K."/>
            <person name="Geller-Mcgrath D.E."/>
            <person name="Sieber C.M."/>
            <person name="Emerson J.B."/>
            <person name="Anantharaman K."/>
            <person name="Thomas B.C."/>
            <person name="Malmstrom R."/>
            <person name="Stieglmeier M."/>
            <person name="Klingl A."/>
            <person name="Woyke T."/>
            <person name="Ryan C.M."/>
            <person name="Banfield J.F."/>
        </authorList>
    </citation>
    <scope>NUCLEOTIDE SEQUENCE [LARGE SCALE GENOMIC DNA]</scope>
    <source>
        <strain evidence="2">CG11_big_fil_rev_8_21_14_0_20_42_13</strain>
    </source>
</reference>
<dbReference type="Pfam" id="PF01527">
    <property type="entry name" value="HTH_Tnp_1"/>
    <property type="match status" value="1"/>
</dbReference>
<feature type="region of interest" description="Disordered" evidence="1">
    <location>
        <begin position="48"/>
        <end position="70"/>
    </location>
</feature>
<protein>
    <recommendedName>
        <fullName evidence="4">Transposase</fullName>
    </recommendedName>
</protein>
<dbReference type="AlphaFoldDB" id="A0A2H0LVP6"/>
<proteinExistence type="predicted"/>
<gene>
    <name evidence="2" type="ORF">COV72_08160</name>
</gene>
<dbReference type="Proteomes" id="UP000229641">
    <property type="component" value="Unassembled WGS sequence"/>
</dbReference>
<dbReference type="Gene3D" id="1.10.10.60">
    <property type="entry name" value="Homeodomain-like"/>
    <property type="match status" value="1"/>
</dbReference>
<dbReference type="InterPro" id="IPR002514">
    <property type="entry name" value="Transposase_8"/>
</dbReference>